<gene>
    <name evidence="1" type="ORF">ASTO00021_LOCUS17025</name>
</gene>
<organism evidence="1">
    <name type="scientific">Aplanochytrium stocchinoi</name>
    <dbReference type="NCBI Taxonomy" id="215587"/>
    <lineage>
        <taxon>Eukaryota</taxon>
        <taxon>Sar</taxon>
        <taxon>Stramenopiles</taxon>
        <taxon>Bigyra</taxon>
        <taxon>Labyrinthulomycetes</taxon>
        <taxon>Thraustochytrida</taxon>
        <taxon>Thraustochytriidae</taxon>
        <taxon>Aplanochytrium</taxon>
    </lineage>
</organism>
<dbReference type="AlphaFoldDB" id="A0A7S3V254"/>
<protein>
    <submittedName>
        <fullName evidence="1">Uncharacterized protein</fullName>
    </submittedName>
</protein>
<evidence type="ECO:0000313" key="1">
    <source>
        <dbReference type="EMBL" id="CAE0447040.1"/>
    </source>
</evidence>
<name>A0A7S3V254_9STRA</name>
<accession>A0A7S3V254</accession>
<reference evidence="1" key="1">
    <citation type="submission" date="2021-01" db="EMBL/GenBank/DDBJ databases">
        <authorList>
            <person name="Corre E."/>
            <person name="Pelletier E."/>
            <person name="Niang G."/>
            <person name="Scheremetjew M."/>
            <person name="Finn R."/>
            <person name="Kale V."/>
            <person name="Holt S."/>
            <person name="Cochrane G."/>
            <person name="Meng A."/>
            <person name="Brown T."/>
            <person name="Cohen L."/>
        </authorList>
    </citation>
    <scope>NUCLEOTIDE SEQUENCE</scope>
    <source>
        <strain evidence="1">GSBS06</strain>
    </source>
</reference>
<proteinExistence type="predicted"/>
<dbReference type="EMBL" id="HBIN01022164">
    <property type="protein sequence ID" value="CAE0447040.1"/>
    <property type="molecule type" value="Transcribed_RNA"/>
</dbReference>
<sequence>MKIQKKLTVDKRLQISLKHRNLKILRQRAQRRWSALLHRIGTKNKLKVLLGQLQWDSFVEEARARYYSEFLARFNRRKISCEGPLGGENRHCIHGTTIFIESEESMKQIKDLHLDHEFDIKQTLMCCHVRLLAQWGSCSLSGRYHSAVFIERTLPIILERFL</sequence>